<dbReference type="AlphaFoldDB" id="A0A1M7YB76"/>
<feature type="domain" description="DUF2179" evidence="7">
    <location>
        <begin position="225"/>
        <end position="278"/>
    </location>
</feature>
<dbReference type="Pfam" id="PF10035">
    <property type="entry name" value="DUF2179"/>
    <property type="match status" value="1"/>
</dbReference>
<evidence type="ECO:0000259" key="7">
    <source>
        <dbReference type="Pfam" id="PF10035"/>
    </source>
</evidence>
<name>A0A1M7YB76_9BACT</name>
<sequence>MPIKLNDLRFSVPWNLFLLTIGSIIYIIGMNGIVMHHNFIPGGLYGMSLFVYYKTGLLSPGSWYLIMNLPLFVLGWIYISRRFMLYTFYAVIVIFFASEFISVNFGITNQTYAAIAGGFVCGAGSGIILRSIGSAGGLDIIAVILFRHFNIGVGKTYLGFNILLFSMVLAQYSADIFIASIILTFVTTNALNYFLTLSNQRKIVYIISDKSAEITQDIIDRLHLGATKIQAKGAYTNQDKEIVMTITNNLQLKRLEESVFKIDAEALFIVENSYNVIGSNFNKRKIY</sequence>
<feature type="transmembrane region" description="Helical" evidence="6">
    <location>
        <begin position="61"/>
        <end position="79"/>
    </location>
</feature>
<evidence type="ECO:0000256" key="4">
    <source>
        <dbReference type="ARBA" id="ARBA00022989"/>
    </source>
</evidence>
<dbReference type="Gene3D" id="3.30.70.120">
    <property type="match status" value="1"/>
</dbReference>
<organism evidence="8 9">
    <name type="scientific">Desulfopila aestuarii DSM 18488</name>
    <dbReference type="NCBI Taxonomy" id="1121416"/>
    <lineage>
        <taxon>Bacteria</taxon>
        <taxon>Pseudomonadati</taxon>
        <taxon>Thermodesulfobacteriota</taxon>
        <taxon>Desulfobulbia</taxon>
        <taxon>Desulfobulbales</taxon>
        <taxon>Desulfocapsaceae</taxon>
        <taxon>Desulfopila</taxon>
    </lineage>
</organism>
<feature type="transmembrane region" description="Helical" evidence="6">
    <location>
        <begin position="149"/>
        <end position="170"/>
    </location>
</feature>
<evidence type="ECO:0000256" key="5">
    <source>
        <dbReference type="ARBA" id="ARBA00023136"/>
    </source>
</evidence>
<dbReference type="InterPro" id="IPR003740">
    <property type="entry name" value="YitT"/>
</dbReference>
<dbReference type="RefSeq" id="WP_073614627.1">
    <property type="nucleotide sequence ID" value="NZ_FRFE01000016.1"/>
</dbReference>
<dbReference type="InterPro" id="IPR019264">
    <property type="entry name" value="DUF2179"/>
</dbReference>
<protein>
    <submittedName>
        <fullName evidence="8">Uncharacterized membrane-anchored protein YitT, contains DUF161 and DUF2179 domains</fullName>
    </submittedName>
</protein>
<evidence type="ECO:0000256" key="2">
    <source>
        <dbReference type="ARBA" id="ARBA00022475"/>
    </source>
</evidence>
<accession>A0A1M7YB76</accession>
<dbReference type="InterPro" id="IPR051461">
    <property type="entry name" value="UPF0750_membrane"/>
</dbReference>
<evidence type="ECO:0000256" key="1">
    <source>
        <dbReference type="ARBA" id="ARBA00004651"/>
    </source>
</evidence>
<proteinExistence type="predicted"/>
<feature type="transmembrane region" description="Helical" evidence="6">
    <location>
        <begin position="12"/>
        <end position="34"/>
    </location>
</feature>
<evidence type="ECO:0000256" key="3">
    <source>
        <dbReference type="ARBA" id="ARBA00022692"/>
    </source>
</evidence>
<keyword evidence="9" id="KW-1185">Reference proteome</keyword>
<feature type="transmembrane region" description="Helical" evidence="6">
    <location>
        <begin position="176"/>
        <end position="195"/>
    </location>
</feature>
<dbReference type="GO" id="GO:0005886">
    <property type="term" value="C:plasma membrane"/>
    <property type="evidence" value="ECO:0007669"/>
    <property type="project" value="UniProtKB-SubCell"/>
</dbReference>
<dbReference type="InterPro" id="IPR015867">
    <property type="entry name" value="N-reg_PII/ATP_PRibTrfase_C"/>
</dbReference>
<dbReference type="OrthoDB" id="5401948at2"/>
<dbReference type="Proteomes" id="UP000184603">
    <property type="component" value="Unassembled WGS sequence"/>
</dbReference>
<feature type="transmembrane region" description="Helical" evidence="6">
    <location>
        <begin position="111"/>
        <end position="129"/>
    </location>
</feature>
<evidence type="ECO:0000313" key="8">
    <source>
        <dbReference type="EMBL" id="SHO49910.1"/>
    </source>
</evidence>
<reference evidence="8 9" key="1">
    <citation type="submission" date="2016-12" db="EMBL/GenBank/DDBJ databases">
        <authorList>
            <person name="Song W.-J."/>
            <person name="Kurnit D.M."/>
        </authorList>
    </citation>
    <scope>NUCLEOTIDE SEQUENCE [LARGE SCALE GENOMIC DNA]</scope>
    <source>
        <strain evidence="8 9">DSM 18488</strain>
    </source>
</reference>
<keyword evidence="2" id="KW-1003">Cell membrane</keyword>
<dbReference type="Pfam" id="PF02588">
    <property type="entry name" value="YitT_membrane"/>
    <property type="match status" value="1"/>
</dbReference>
<dbReference type="PANTHER" id="PTHR33545">
    <property type="entry name" value="UPF0750 MEMBRANE PROTEIN YITT-RELATED"/>
    <property type="match status" value="1"/>
</dbReference>
<dbReference type="PANTHER" id="PTHR33545:SF5">
    <property type="entry name" value="UPF0750 MEMBRANE PROTEIN YITT"/>
    <property type="match status" value="1"/>
</dbReference>
<keyword evidence="5 6" id="KW-0472">Membrane</keyword>
<comment type="subcellular location">
    <subcellularLocation>
        <location evidence="1">Cell membrane</location>
        <topology evidence="1">Multi-pass membrane protein</topology>
    </subcellularLocation>
</comment>
<dbReference type="CDD" id="cd16380">
    <property type="entry name" value="YitT_C"/>
    <property type="match status" value="1"/>
</dbReference>
<dbReference type="PIRSF" id="PIRSF006483">
    <property type="entry name" value="Membrane_protein_YitT"/>
    <property type="match status" value="1"/>
</dbReference>
<evidence type="ECO:0000256" key="6">
    <source>
        <dbReference type="SAM" id="Phobius"/>
    </source>
</evidence>
<feature type="transmembrane region" description="Helical" evidence="6">
    <location>
        <begin position="86"/>
        <end position="105"/>
    </location>
</feature>
<keyword evidence="4 6" id="KW-1133">Transmembrane helix</keyword>
<dbReference type="EMBL" id="FRFE01000016">
    <property type="protein sequence ID" value="SHO49910.1"/>
    <property type="molecule type" value="Genomic_DNA"/>
</dbReference>
<dbReference type="STRING" id="1121416.SAMN02745220_03151"/>
<keyword evidence="3 6" id="KW-0812">Transmembrane</keyword>
<gene>
    <name evidence="8" type="ORF">SAMN02745220_03151</name>
</gene>
<evidence type="ECO:0000313" key="9">
    <source>
        <dbReference type="Proteomes" id="UP000184603"/>
    </source>
</evidence>